<protein>
    <submittedName>
        <fullName evidence="9">L,D-transpeptidase family protein</fullName>
    </submittedName>
</protein>
<keyword evidence="6 7" id="KW-0961">Cell wall biogenesis/degradation</keyword>
<dbReference type="EMBL" id="JACOOH010000010">
    <property type="protein sequence ID" value="MBC5623316.1"/>
    <property type="molecule type" value="Genomic_DNA"/>
</dbReference>
<feature type="domain" description="L,D-TPase catalytic" evidence="8">
    <location>
        <begin position="56"/>
        <end position="189"/>
    </location>
</feature>
<keyword evidence="3" id="KW-0808">Transferase</keyword>
<accession>A0ABR7D5S3</accession>
<dbReference type="Proteomes" id="UP000646484">
    <property type="component" value="Unassembled WGS sequence"/>
</dbReference>
<dbReference type="InterPro" id="IPR038063">
    <property type="entry name" value="Transpep_catalytic_dom"/>
</dbReference>
<comment type="caution">
    <text evidence="9">The sequence shown here is derived from an EMBL/GenBank/DDBJ whole genome shotgun (WGS) entry which is preliminary data.</text>
</comment>
<comment type="similarity">
    <text evidence="2">Belongs to the YkuD family.</text>
</comment>
<organism evidence="9 10">
    <name type="scientific">Butyricimonas hominis</name>
    <dbReference type="NCBI Taxonomy" id="2763032"/>
    <lineage>
        <taxon>Bacteria</taxon>
        <taxon>Pseudomonadati</taxon>
        <taxon>Bacteroidota</taxon>
        <taxon>Bacteroidia</taxon>
        <taxon>Bacteroidales</taxon>
        <taxon>Odoribacteraceae</taxon>
        <taxon>Butyricimonas</taxon>
    </lineage>
</organism>
<evidence type="ECO:0000256" key="3">
    <source>
        <dbReference type="ARBA" id="ARBA00022679"/>
    </source>
</evidence>
<name>A0ABR7D5S3_9BACT</name>
<keyword evidence="5 7" id="KW-0573">Peptidoglycan synthesis</keyword>
<dbReference type="PANTHER" id="PTHR36699:SF1">
    <property type="entry name" value="L,D-TRANSPEPTIDASE YAFK-RELATED"/>
    <property type="match status" value="1"/>
</dbReference>
<dbReference type="SUPFAM" id="SSF141523">
    <property type="entry name" value="L,D-transpeptidase catalytic domain-like"/>
    <property type="match status" value="1"/>
</dbReference>
<comment type="pathway">
    <text evidence="1 7">Cell wall biogenesis; peptidoglycan biosynthesis.</text>
</comment>
<gene>
    <name evidence="9" type="ORF">H8S64_19650</name>
</gene>
<keyword evidence="4 7" id="KW-0133">Cell shape</keyword>
<evidence type="ECO:0000256" key="6">
    <source>
        <dbReference type="ARBA" id="ARBA00023316"/>
    </source>
</evidence>
<evidence type="ECO:0000259" key="8">
    <source>
        <dbReference type="PROSITE" id="PS52029"/>
    </source>
</evidence>
<dbReference type="PANTHER" id="PTHR36699">
    <property type="entry name" value="LD-TRANSPEPTIDASE"/>
    <property type="match status" value="1"/>
</dbReference>
<evidence type="ECO:0000256" key="2">
    <source>
        <dbReference type="ARBA" id="ARBA00005992"/>
    </source>
</evidence>
<dbReference type="PROSITE" id="PS52029">
    <property type="entry name" value="LD_TPASE"/>
    <property type="match status" value="1"/>
</dbReference>
<evidence type="ECO:0000256" key="7">
    <source>
        <dbReference type="PROSITE-ProRule" id="PRU01373"/>
    </source>
</evidence>
<sequence>MKMLLLISLCLFMENEPDFVKQQKKYPRVRNAYQEKETLLRQRLQDAGLSFDNIHILITAYKQEESLTVYAKAPKDSVYKKITTYRICARSGRLGPKRRQGDLQVPEGFYHISHFNPASNYHLSLMINYPNRSDRLKSKASNLGGSICIHGNCVTIGCLPMTDNHIKEIYLYAVQARQNGQKNIPVYIFPFKFSDKNVVRYRETYKAYPDLLDFWDNLRSGHDLFIKDLKELNVSVDRLGNYLFAK</sequence>
<proteinExistence type="inferred from homology"/>
<reference evidence="9 10" key="1">
    <citation type="submission" date="2020-08" db="EMBL/GenBank/DDBJ databases">
        <title>Genome public.</title>
        <authorList>
            <person name="Liu C."/>
            <person name="Sun Q."/>
        </authorList>
    </citation>
    <scope>NUCLEOTIDE SEQUENCE [LARGE SCALE GENOMIC DNA]</scope>
    <source>
        <strain evidence="9 10">NSJ-56</strain>
    </source>
</reference>
<keyword evidence="10" id="KW-1185">Reference proteome</keyword>
<feature type="active site" description="Nucleophile" evidence="7">
    <location>
        <position position="158"/>
    </location>
</feature>
<feature type="active site" description="Proton donor/acceptor" evidence="7">
    <location>
        <position position="150"/>
    </location>
</feature>
<dbReference type="InterPro" id="IPR005490">
    <property type="entry name" value="LD_TPept_cat_dom"/>
</dbReference>
<evidence type="ECO:0000256" key="5">
    <source>
        <dbReference type="ARBA" id="ARBA00022984"/>
    </source>
</evidence>
<dbReference type="Pfam" id="PF03734">
    <property type="entry name" value="YkuD"/>
    <property type="match status" value="1"/>
</dbReference>
<evidence type="ECO:0000256" key="1">
    <source>
        <dbReference type="ARBA" id="ARBA00004752"/>
    </source>
</evidence>
<evidence type="ECO:0000313" key="10">
    <source>
        <dbReference type="Proteomes" id="UP000646484"/>
    </source>
</evidence>
<evidence type="ECO:0000256" key="4">
    <source>
        <dbReference type="ARBA" id="ARBA00022960"/>
    </source>
</evidence>
<evidence type="ECO:0000313" key="9">
    <source>
        <dbReference type="EMBL" id="MBC5623316.1"/>
    </source>
</evidence>